<evidence type="ECO:0000256" key="3">
    <source>
        <dbReference type="ARBA" id="ARBA00023002"/>
    </source>
</evidence>
<dbReference type="PANTHER" id="PTHR10543">
    <property type="entry name" value="BETA-CAROTENE DIOXYGENASE"/>
    <property type="match status" value="1"/>
</dbReference>
<dbReference type="EMBL" id="SNXW01000010">
    <property type="protein sequence ID" value="TDP80887.1"/>
    <property type="molecule type" value="Genomic_DNA"/>
</dbReference>
<gene>
    <name evidence="6" type="ORF">EV672_110102</name>
</gene>
<accession>A0A4R6R5T0</accession>
<evidence type="ECO:0000256" key="5">
    <source>
        <dbReference type="PIRSR" id="PIRSR604294-1"/>
    </source>
</evidence>
<sequence>MSLTLPWTAPRPVDAAQPSFLDDVFAPVPSESDTTALRVDGVLPEALSGLYARIGPNPIQPQPSRYHWFTGDGMVHGLRLHAGRAEWYRSRYVGSNSAHKALGRPLLPGPRHGPGDVVNTNVYAHAGRVWASVEAGMLPVQLDARLDSVRHGTFDSPHKQPFTAHPHRDPHTGELHAICYDAMKHRRLQYVRVSPQGEVSRVVDIPVQHGPMVHDCAITRRFVVVLDLPVTFSFKRLLTRAPFPYAWNERHAARVGLLPKDGDAADIRWHEVDPCYVFHPCNAFDLPDGGVVMDVVAHRRMFDRSRSGPEMDSGARFERWTLPADGGRVVREVLHDVPQEFPRLDERLSGEPYRYAYAVGIGQGLGDDGRRGGLPLFRHDLQTRSTLQHDFGPHAVPGEFVFVPRRPQGAEDDGWLIGFVHNRQSGCAECHILNADDFTGPPQAVVHIPLRIPAGFHGNWIADADLHP</sequence>
<feature type="binding site" evidence="5">
    <location>
        <position position="214"/>
    </location>
    <ligand>
        <name>Fe cation</name>
        <dbReference type="ChEBI" id="CHEBI:24875"/>
        <note>catalytic</note>
    </ligand>
</feature>
<dbReference type="GO" id="GO:0016121">
    <property type="term" value="P:carotene catabolic process"/>
    <property type="evidence" value="ECO:0007669"/>
    <property type="project" value="TreeGrafter"/>
</dbReference>
<keyword evidence="4 5" id="KW-0408">Iron</keyword>
<evidence type="ECO:0000313" key="7">
    <source>
        <dbReference type="Proteomes" id="UP000294593"/>
    </source>
</evidence>
<comment type="cofactor">
    <cofactor evidence="5">
        <name>Fe(2+)</name>
        <dbReference type="ChEBI" id="CHEBI:29033"/>
    </cofactor>
    <text evidence="5">Binds 1 Fe(2+) ion per subunit.</text>
</comment>
<dbReference type="Proteomes" id="UP000294593">
    <property type="component" value="Unassembled WGS sequence"/>
</dbReference>
<comment type="similarity">
    <text evidence="1">Belongs to the carotenoid oxygenase family.</text>
</comment>
<dbReference type="RefSeq" id="WP_133610894.1">
    <property type="nucleotide sequence ID" value="NZ_SNXW01000010.1"/>
</dbReference>
<dbReference type="AlphaFoldDB" id="A0A4R6R5T0"/>
<keyword evidence="7" id="KW-1185">Reference proteome</keyword>
<feature type="binding site" evidence="5">
    <location>
        <position position="457"/>
    </location>
    <ligand>
        <name>Fe cation</name>
        <dbReference type="ChEBI" id="CHEBI:24875"/>
        <note>catalytic</note>
    </ligand>
</feature>
<dbReference type="GO" id="GO:0010436">
    <property type="term" value="F:carotenoid dioxygenase activity"/>
    <property type="evidence" value="ECO:0007669"/>
    <property type="project" value="TreeGrafter"/>
</dbReference>
<dbReference type="InterPro" id="IPR004294">
    <property type="entry name" value="Carotenoid_Oase"/>
</dbReference>
<dbReference type="Pfam" id="PF03055">
    <property type="entry name" value="RPE65"/>
    <property type="match status" value="1"/>
</dbReference>
<keyword evidence="2 5" id="KW-0479">Metal-binding</keyword>
<organism evidence="6 7">
    <name type="scientific">Aquabacterium commune</name>
    <dbReference type="NCBI Taxonomy" id="70586"/>
    <lineage>
        <taxon>Bacteria</taxon>
        <taxon>Pseudomonadati</taxon>
        <taxon>Pseudomonadota</taxon>
        <taxon>Betaproteobacteria</taxon>
        <taxon>Burkholderiales</taxon>
        <taxon>Aquabacterium</taxon>
    </lineage>
</organism>
<protein>
    <submittedName>
        <fullName evidence="6">Carotenoid cleavage dioxygenase</fullName>
    </submittedName>
</protein>
<feature type="binding site" evidence="5">
    <location>
        <position position="279"/>
    </location>
    <ligand>
        <name>Fe cation</name>
        <dbReference type="ChEBI" id="CHEBI:24875"/>
        <note>catalytic</note>
    </ligand>
</feature>
<evidence type="ECO:0000256" key="2">
    <source>
        <dbReference type="ARBA" id="ARBA00022723"/>
    </source>
</evidence>
<dbReference type="OrthoDB" id="6636843at2"/>
<keyword evidence="3" id="KW-0560">Oxidoreductase</keyword>
<proteinExistence type="inferred from homology"/>
<evidence type="ECO:0000313" key="6">
    <source>
        <dbReference type="EMBL" id="TDP80887.1"/>
    </source>
</evidence>
<comment type="caution">
    <text evidence="6">The sequence shown here is derived from an EMBL/GenBank/DDBJ whole genome shotgun (WGS) entry which is preliminary data.</text>
</comment>
<name>A0A4R6R5T0_9BURK</name>
<evidence type="ECO:0000256" key="4">
    <source>
        <dbReference type="ARBA" id="ARBA00023004"/>
    </source>
</evidence>
<reference evidence="6 7" key="1">
    <citation type="submission" date="2019-03" db="EMBL/GenBank/DDBJ databases">
        <title>Genomic Encyclopedia of Type Strains, Phase IV (KMG-IV): sequencing the most valuable type-strain genomes for metagenomic binning, comparative biology and taxonomic classification.</title>
        <authorList>
            <person name="Goeker M."/>
        </authorList>
    </citation>
    <scope>NUCLEOTIDE SEQUENCE [LARGE SCALE GENOMIC DNA]</scope>
    <source>
        <strain evidence="6 7">DSM 11901</strain>
    </source>
</reference>
<evidence type="ECO:0000256" key="1">
    <source>
        <dbReference type="ARBA" id="ARBA00006787"/>
    </source>
</evidence>
<dbReference type="GO" id="GO:0046872">
    <property type="term" value="F:metal ion binding"/>
    <property type="evidence" value="ECO:0007669"/>
    <property type="project" value="UniProtKB-KW"/>
</dbReference>
<feature type="binding site" evidence="5">
    <location>
        <position position="165"/>
    </location>
    <ligand>
        <name>Fe cation</name>
        <dbReference type="ChEBI" id="CHEBI:24875"/>
        <note>catalytic</note>
    </ligand>
</feature>
<dbReference type="PANTHER" id="PTHR10543:SF89">
    <property type="entry name" value="CAROTENOID 9,10(9',10')-CLEAVAGE DIOXYGENASE 1"/>
    <property type="match status" value="1"/>
</dbReference>
<keyword evidence="6" id="KW-0223">Dioxygenase</keyword>